<dbReference type="OrthoDB" id="69964at2759"/>
<keyword evidence="3" id="KW-1185">Reference proteome</keyword>
<dbReference type="GeneID" id="20329614"/>
<dbReference type="CTD" id="20329614"/>
<proteinExistence type="predicted"/>
<dbReference type="Proteomes" id="UP000054324">
    <property type="component" value="Unassembled WGS sequence"/>
</dbReference>
<gene>
    <name evidence="2" type="ORF">T265_15449</name>
</gene>
<dbReference type="RefSeq" id="XP_009176431.1">
    <property type="nucleotide sequence ID" value="XM_009178167.1"/>
</dbReference>
<reference evidence="2 3" key="1">
    <citation type="submission" date="2013-11" db="EMBL/GenBank/DDBJ databases">
        <title>Opisthorchis viverrini - life in the bile duct.</title>
        <authorList>
            <person name="Young N.D."/>
            <person name="Nagarajan N."/>
            <person name="Lin S.J."/>
            <person name="Korhonen P.K."/>
            <person name="Jex A.R."/>
            <person name="Hall R.S."/>
            <person name="Safavi-Hemami H."/>
            <person name="Kaewkong W."/>
            <person name="Bertrand D."/>
            <person name="Gao S."/>
            <person name="Seet Q."/>
            <person name="Wongkham S."/>
            <person name="Teh B.T."/>
            <person name="Wongkham C."/>
            <person name="Intapan P.M."/>
            <person name="Maleewong W."/>
            <person name="Yang X."/>
            <person name="Hu M."/>
            <person name="Wang Z."/>
            <person name="Hofmann A."/>
            <person name="Sternberg P.W."/>
            <person name="Tan P."/>
            <person name="Wang J."/>
            <person name="Gasser R.B."/>
        </authorList>
    </citation>
    <scope>NUCLEOTIDE SEQUENCE [LARGE SCALE GENOMIC DNA]</scope>
</reference>
<evidence type="ECO:0000313" key="3">
    <source>
        <dbReference type="Proteomes" id="UP000054324"/>
    </source>
</evidence>
<sequence length="231" mass="25019">AVRFDWYTVHNQNGQEASSLTCAQLFRHVEQLGCLLQDKAKATVGPIVALLYPPSTEMNRAFYGVVPIPMDLPRLDQSGFDNTSSTPSSSGLVAHLSGTVGSGSSTGLRSSRKQATKETARSRVWPVIGARSHSPAFCQSREHQEWVNRGDINAVQICMHECAWEPCLAVHATSPSAETVKPALAKCQPPKDIVLLLLLLTLSHATDDDGLGNGLVYLVKNPFHIHAQAVK</sequence>
<feature type="non-terminal residue" evidence="2">
    <location>
        <position position="1"/>
    </location>
</feature>
<dbReference type="STRING" id="6198.A0A074YYD9"/>
<dbReference type="EMBL" id="KL597133">
    <property type="protein sequence ID" value="KER19816.1"/>
    <property type="molecule type" value="Genomic_DNA"/>
</dbReference>
<dbReference type="AlphaFoldDB" id="A0A074YYD9"/>
<organism evidence="2 3">
    <name type="scientific">Opisthorchis viverrini</name>
    <name type="common">Southeast Asian liver fluke</name>
    <dbReference type="NCBI Taxonomy" id="6198"/>
    <lineage>
        <taxon>Eukaryota</taxon>
        <taxon>Metazoa</taxon>
        <taxon>Spiralia</taxon>
        <taxon>Lophotrochozoa</taxon>
        <taxon>Platyhelminthes</taxon>
        <taxon>Trematoda</taxon>
        <taxon>Digenea</taxon>
        <taxon>Opisthorchiida</taxon>
        <taxon>Opisthorchiata</taxon>
        <taxon>Opisthorchiidae</taxon>
        <taxon>Opisthorchis</taxon>
    </lineage>
</organism>
<accession>A0A074YYD9</accession>
<feature type="compositionally biased region" description="Low complexity" evidence="1">
    <location>
        <begin position="96"/>
        <end position="109"/>
    </location>
</feature>
<dbReference type="SUPFAM" id="SSF56801">
    <property type="entry name" value="Acetyl-CoA synthetase-like"/>
    <property type="match status" value="1"/>
</dbReference>
<protein>
    <submittedName>
        <fullName evidence="2">Uncharacterized protein</fullName>
    </submittedName>
</protein>
<name>A0A074YYD9_OPIVI</name>
<dbReference type="Gene3D" id="3.40.50.12780">
    <property type="entry name" value="N-terminal domain of ligase-like"/>
    <property type="match status" value="1"/>
</dbReference>
<dbReference type="InterPro" id="IPR042099">
    <property type="entry name" value="ANL_N_sf"/>
</dbReference>
<feature type="region of interest" description="Disordered" evidence="1">
    <location>
        <begin position="96"/>
        <end position="117"/>
    </location>
</feature>
<dbReference type="KEGG" id="ovi:T265_15449"/>
<evidence type="ECO:0000313" key="2">
    <source>
        <dbReference type="EMBL" id="KER19816.1"/>
    </source>
</evidence>
<feature type="non-terminal residue" evidence="2">
    <location>
        <position position="231"/>
    </location>
</feature>
<evidence type="ECO:0000256" key="1">
    <source>
        <dbReference type="SAM" id="MobiDB-lite"/>
    </source>
</evidence>